<gene>
    <name evidence="3" type="ORF">MAMA39_07190</name>
</gene>
<evidence type="ECO:0008006" key="5">
    <source>
        <dbReference type="Google" id="ProtNLM"/>
    </source>
</evidence>
<feature type="signal peptide" evidence="2">
    <location>
        <begin position="1"/>
        <end position="24"/>
    </location>
</feature>
<evidence type="ECO:0000313" key="3">
    <source>
        <dbReference type="EMBL" id="CDN40836.1"/>
    </source>
</evidence>
<dbReference type="RefSeq" id="WP_343251466.1">
    <property type="nucleotide sequence ID" value="NZ_HG937516.1"/>
</dbReference>
<dbReference type="PROSITE" id="PS51257">
    <property type="entry name" value="PROKAR_LIPOPROTEIN"/>
    <property type="match status" value="1"/>
</dbReference>
<feature type="compositionally biased region" description="Low complexity" evidence="1">
    <location>
        <begin position="53"/>
        <end position="67"/>
    </location>
</feature>
<keyword evidence="4" id="KW-1185">Reference proteome</keyword>
<protein>
    <recommendedName>
        <fullName evidence="5">Lipoprotein</fullName>
    </recommendedName>
</protein>
<reference evidence="3 4" key="1">
    <citation type="journal article" date="2015" name="Clin. Infect. Dis.">
        <title>Genomic Investigations unmask Mycoplasma amphoriforme, a new respiratory pathogen.</title>
        <authorList>
            <person name="Gillespie S.H."/>
            <person name="Ling C.L."/>
            <person name="Oravcova K."/>
            <person name="Pinheiro M."/>
            <person name="Wells L."/>
            <person name="Bryant J.M."/>
            <person name="McHugh T.D."/>
            <person name="Bebear C."/>
            <person name="Webster D."/>
            <person name="Harris S.R."/>
            <person name="Seth-Smith H.M."/>
            <person name="Thomson N.R."/>
        </authorList>
    </citation>
    <scope>NUCLEOTIDE SEQUENCE [LARGE SCALE GENOMIC DNA]</scope>
    <source>
        <strain evidence="3 4">A39</strain>
    </source>
</reference>
<evidence type="ECO:0000313" key="4">
    <source>
        <dbReference type="Proteomes" id="UP000261764"/>
    </source>
</evidence>
<dbReference type="EMBL" id="HG937516">
    <property type="protein sequence ID" value="CDN40836.1"/>
    <property type="molecule type" value="Genomic_DNA"/>
</dbReference>
<keyword evidence="2" id="KW-0732">Signal</keyword>
<organism evidence="3 4">
    <name type="scientific">Mycoplasma amphoriforme A39</name>
    <dbReference type="NCBI Taxonomy" id="572419"/>
    <lineage>
        <taxon>Bacteria</taxon>
        <taxon>Bacillati</taxon>
        <taxon>Mycoplasmatota</taxon>
        <taxon>Mollicutes</taxon>
        <taxon>Mycoplasmataceae</taxon>
        <taxon>Mycoplasma</taxon>
    </lineage>
</organism>
<dbReference type="KEGG" id="mamp:MAMA39_07190"/>
<evidence type="ECO:0000256" key="2">
    <source>
        <dbReference type="SAM" id="SignalP"/>
    </source>
</evidence>
<proteinExistence type="predicted"/>
<accession>A0A292IJQ9</accession>
<dbReference type="AlphaFoldDB" id="A0A292IJQ9"/>
<sequence>MKLKNLKYLTLLGFSGFVASFTVACANAKQEGDGKQTGENQNSAENMGRRNQEQSPENPQNPNNRNQADQALERNNDSKLKNKKFHSTLEATTLKTDTISQEQLQKDQNFMMSKKNFDKFKEIINKPNSSSTDNVEKAQIKEINQHLKTQKLDETLLKDYLIAIISSEIRKRERESTSNKTSKISKIDLEYSYLSGDSFSFKITINISNQTSAQAKTDITKIYRSSPQTKYDFSNEEDGPVFTNVIVDNDTNAGISVFISREISNMFDGLLKTNGKNNSN</sequence>
<feature type="region of interest" description="Disordered" evidence="1">
    <location>
        <begin position="30"/>
        <end position="68"/>
    </location>
</feature>
<name>A0A292IJQ9_9MOLU</name>
<feature type="chain" id="PRO_5012561658" description="Lipoprotein" evidence="2">
    <location>
        <begin position="25"/>
        <end position="280"/>
    </location>
</feature>
<evidence type="ECO:0000256" key="1">
    <source>
        <dbReference type="SAM" id="MobiDB-lite"/>
    </source>
</evidence>
<dbReference type="Proteomes" id="UP000261764">
    <property type="component" value="Chromosome I"/>
</dbReference>